<dbReference type="AlphaFoldDB" id="A0A5R9GN43"/>
<dbReference type="Pfam" id="PF00015">
    <property type="entry name" value="MCPsignal"/>
    <property type="match status" value="1"/>
</dbReference>
<dbReference type="PROSITE" id="PS50885">
    <property type="entry name" value="HAMP"/>
    <property type="match status" value="1"/>
</dbReference>
<evidence type="ECO:0000256" key="2">
    <source>
        <dbReference type="ARBA" id="ARBA00022519"/>
    </source>
</evidence>
<evidence type="ECO:0000256" key="3">
    <source>
        <dbReference type="ARBA" id="ARBA00023224"/>
    </source>
</evidence>
<sequence>MLCGWQQNLSMERMQMDQALKWHEKINIAQRLGIIGALTALGVIVVGMIHTKTVDDLEEIDLKATQASALMDDVNALTEQFKWLDVLTLRMVSSGKLLTDEYAVVDKHNHESLQRLVDKLPDEGMRGAARDMQQAYEEFSRLVGNYEANNEAIGVNEESGLRGSLRQAVHAIESDLKQLGDAEMMISMLMMRRHEKDFLLRGDEKYLQQHEREADHLRTLIDAANIRPATREQMRGLLRDYQAGLKALAEKKMANIKVRRDFGSVFDNKMIPAQTNVDQKLSTYINQLRDEAASIHHEQGKVFWGFALCTLAGIMLMLWRIGVSIMTPLRQISDSLDALDDGDTSRQLNIRMAGVVGSMVKSYDKLRLTVDEAYQLRTVVEVSQQSFMLADAKSLHVTYMNPAAMTLFRSIEKGLPCRADEIVGKPIDIFHKRPSHQRSMLASASNLPHHAAFKVEGRDIEFDAYAIRNGKGDWVSVLVAWNDVTARAQLAADFEQRVGSAVEEIMAYGSQMQEASEQLSAMAEESSAQAETVSASSQDASHNVLTVASAAEELSASIAEITRQVREAVEISHEAVSEAKNTNATVGNLSAASEHIGEVVRVITDIAEQTNLLALNASIEAARAGDAGRGFAVVAGEVKELANQTARATEQISEQITAIQHQSGGAADAIAHIGKIIARMNEINQSIAAATEEQNEATREIARSVQFASDATHRASDEISGVTEAALETGRAAENVLEVAGGLMGKGRELSQRVNDFLDALRRR</sequence>
<dbReference type="Gene3D" id="1.10.287.950">
    <property type="entry name" value="Methyl-accepting chemotaxis protein"/>
    <property type="match status" value="1"/>
</dbReference>
<evidence type="ECO:0008006" key="12">
    <source>
        <dbReference type="Google" id="ProtNLM"/>
    </source>
</evidence>
<feature type="transmembrane region" description="Helical" evidence="6">
    <location>
        <begin position="302"/>
        <end position="321"/>
    </location>
</feature>
<evidence type="ECO:0000313" key="11">
    <source>
        <dbReference type="Proteomes" id="UP000306585"/>
    </source>
</evidence>
<dbReference type="GO" id="GO:0005886">
    <property type="term" value="C:plasma membrane"/>
    <property type="evidence" value="ECO:0007669"/>
    <property type="project" value="UniProtKB-SubCell"/>
</dbReference>
<comment type="similarity">
    <text evidence="4">Belongs to the methyl-accepting chemotaxis (MCP) protein family.</text>
</comment>
<dbReference type="InterPro" id="IPR003660">
    <property type="entry name" value="HAMP_dom"/>
</dbReference>
<dbReference type="Gene3D" id="3.30.450.20">
    <property type="entry name" value="PAS domain"/>
    <property type="match status" value="1"/>
</dbReference>
<dbReference type="SMART" id="SM00283">
    <property type="entry name" value="MA"/>
    <property type="match status" value="1"/>
</dbReference>
<feature type="transmembrane region" description="Helical" evidence="6">
    <location>
        <begin position="32"/>
        <end position="50"/>
    </location>
</feature>
<keyword evidence="6" id="KW-1133">Transmembrane helix</keyword>
<keyword evidence="3 5" id="KW-0807">Transducer</keyword>
<organism evidence="10 11">
    <name type="scientific">Mariprofundus erugo</name>
    <dbReference type="NCBI Taxonomy" id="2528639"/>
    <lineage>
        <taxon>Bacteria</taxon>
        <taxon>Pseudomonadati</taxon>
        <taxon>Pseudomonadota</taxon>
        <taxon>Candidatius Mariprofundia</taxon>
        <taxon>Mariprofundales</taxon>
        <taxon>Mariprofundaceae</taxon>
        <taxon>Mariprofundus</taxon>
    </lineage>
</organism>
<dbReference type="PANTHER" id="PTHR32089:SF112">
    <property type="entry name" value="LYSOZYME-LIKE PROTEIN-RELATED"/>
    <property type="match status" value="1"/>
</dbReference>
<dbReference type="SUPFAM" id="SSF58104">
    <property type="entry name" value="Methyl-accepting chemotaxis protein (MCP) signaling domain"/>
    <property type="match status" value="1"/>
</dbReference>
<proteinExistence type="inferred from homology"/>
<accession>A0A5R9GN43</accession>
<name>A0A5R9GN43_9PROT</name>
<dbReference type="InterPro" id="IPR004089">
    <property type="entry name" value="MCPsignal_dom"/>
</dbReference>
<gene>
    <name evidence="10" type="ORF">FEF65_13080</name>
</gene>
<comment type="caution">
    <text evidence="10">The sequence shown here is derived from an EMBL/GenBank/DDBJ whole genome shotgun (WGS) entry which is preliminary data.</text>
</comment>
<protein>
    <recommendedName>
        <fullName evidence="12">Methyl-accepting chemotaxis protein</fullName>
    </recommendedName>
</protein>
<evidence type="ECO:0000259" key="7">
    <source>
        <dbReference type="PROSITE" id="PS50111"/>
    </source>
</evidence>
<keyword evidence="6" id="KW-0812">Transmembrane</keyword>
<evidence type="ECO:0000313" key="10">
    <source>
        <dbReference type="EMBL" id="TLS65392.1"/>
    </source>
</evidence>
<reference evidence="10 11" key="1">
    <citation type="journal article" date="2019" name="Appl. Environ. Microbiol.">
        <title>Environmental Evidence and Genomic Insight of Iron-oxidizing Bacteria Preference Towards More Corrosion Resistant Stainless Steel at Higher Salinities.</title>
        <authorList>
            <person name="Garrison C.E."/>
            <person name="Price K.A."/>
            <person name="Field E.K."/>
        </authorList>
    </citation>
    <scope>NUCLEOTIDE SEQUENCE [LARGE SCALE GENOMIC DNA]</scope>
    <source>
        <strain evidence="10 11">P3</strain>
    </source>
</reference>
<keyword evidence="2" id="KW-0997">Cell inner membrane</keyword>
<dbReference type="InterPro" id="IPR000727">
    <property type="entry name" value="T_SNARE_dom"/>
</dbReference>
<evidence type="ECO:0000256" key="5">
    <source>
        <dbReference type="PROSITE-ProRule" id="PRU00284"/>
    </source>
</evidence>
<dbReference type="EMBL" id="VBRY01000018">
    <property type="protein sequence ID" value="TLS65392.1"/>
    <property type="molecule type" value="Genomic_DNA"/>
</dbReference>
<feature type="domain" description="T-SNARE coiled-coil homology" evidence="8">
    <location>
        <begin position="668"/>
        <end position="722"/>
    </location>
</feature>
<evidence type="ECO:0000256" key="1">
    <source>
        <dbReference type="ARBA" id="ARBA00004429"/>
    </source>
</evidence>
<dbReference type="Proteomes" id="UP000306585">
    <property type="component" value="Unassembled WGS sequence"/>
</dbReference>
<dbReference type="GO" id="GO:0007165">
    <property type="term" value="P:signal transduction"/>
    <property type="evidence" value="ECO:0007669"/>
    <property type="project" value="UniProtKB-KW"/>
</dbReference>
<evidence type="ECO:0000259" key="8">
    <source>
        <dbReference type="PROSITE" id="PS50192"/>
    </source>
</evidence>
<keyword evidence="2" id="KW-1003">Cell membrane</keyword>
<feature type="domain" description="HAMP" evidence="9">
    <location>
        <begin position="323"/>
        <end position="375"/>
    </location>
</feature>
<dbReference type="PROSITE" id="PS50192">
    <property type="entry name" value="T_SNARE"/>
    <property type="match status" value="1"/>
</dbReference>
<comment type="subcellular location">
    <subcellularLocation>
        <location evidence="1">Cell inner membrane</location>
        <topology evidence="1">Multi-pass membrane protein</topology>
    </subcellularLocation>
</comment>
<evidence type="ECO:0000256" key="6">
    <source>
        <dbReference type="SAM" id="Phobius"/>
    </source>
</evidence>
<evidence type="ECO:0000256" key="4">
    <source>
        <dbReference type="ARBA" id="ARBA00029447"/>
    </source>
</evidence>
<dbReference type="PROSITE" id="PS50111">
    <property type="entry name" value="CHEMOTAXIS_TRANSDUC_2"/>
    <property type="match status" value="1"/>
</dbReference>
<feature type="domain" description="Methyl-accepting transducer" evidence="7">
    <location>
        <begin position="501"/>
        <end position="734"/>
    </location>
</feature>
<dbReference type="PANTHER" id="PTHR32089">
    <property type="entry name" value="METHYL-ACCEPTING CHEMOTAXIS PROTEIN MCPB"/>
    <property type="match status" value="1"/>
</dbReference>
<keyword evidence="11" id="KW-1185">Reference proteome</keyword>
<evidence type="ECO:0000259" key="9">
    <source>
        <dbReference type="PROSITE" id="PS50885"/>
    </source>
</evidence>
<keyword evidence="6" id="KW-0472">Membrane</keyword>